<feature type="compositionally biased region" description="Basic and acidic residues" evidence="1">
    <location>
        <begin position="60"/>
        <end position="80"/>
    </location>
</feature>
<evidence type="ECO:0000313" key="2">
    <source>
        <dbReference type="EMBL" id="BCJ65957.1"/>
    </source>
</evidence>
<keyword evidence="3" id="KW-1185">Reference proteome</keyword>
<reference evidence="2" key="1">
    <citation type="submission" date="2020-08" db="EMBL/GenBank/DDBJ databases">
        <title>Whole genome shotgun sequence of Polymorphospora rubra NBRC 101157.</title>
        <authorList>
            <person name="Komaki H."/>
            <person name="Tamura T."/>
        </authorList>
    </citation>
    <scope>NUCLEOTIDE SEQUENCE</scope>
    <source>
        <strain evidence="2">NBRC 101157</strain>
    </source>
</reference>
<evidence type="ECO:0000313" key="3">
    <source>
        <dbReference type="Proteomes" id="UP000680866"/>
    </source>
</evidence>
<gene>
    <name evidence="2" type="ORF">Prubr_29780</name>
</gene>
<accession>A0A810MXT0</accession>
<dbReference type="Proteomes" id="UP000680866">
    <property type="component" value="Chromosome"/>
</dbReference>
<proteinExistence type="predicted"/>
<protein>
    <submittedName>
        <fullName evidence="2">Uncharacterized protein</fullName>
    </submittedName>
</protein>
<feature type="region of interest" description="Disordered" evidence="1">
    <location>
        <begin position="56"/>
        <end position="84"/>
    </location>
</feature>
<evidence type="ECO:0000256" key="1">
    <source>
        <dbReference type="SAM" id="MobiDB-lite"/>
    </source>
</evidence>
<name>A0A810MXT0_9ACTN</name>
<dbReference type="EMBL" id="AP023359">
    <property type="protein sequence ID" value="BCJ65957.1"/>
    <property type="molecule type" value="Genomic_DNA"/>
</dbReference>
<organism evidence="2 3">
    <name type="scientific">Polymorphospora rubra</name>
    <dbReference type="NCBI Taxonomy" id="338584"/>
    <lineage>
        <taxon>Bacteria</taxon>
        <taxon>Bacillati</taxon>
        <taxon>Actinomycetota</taxon>
        <taxon>Actinomycetes</taxon>
        <taxon>Micromonosporales</taxon>
        <taxon>Micromonosporaceae</taxon>
        <taxon>Polymorphospora</taxon>
    </lineage>
</organism>
<dbReference type="KEGG" id="pry:Prubr_29780"/>
<dbReference type="AlphaFoldDB" id="A0A810MXT0"/>
<sequence length="101" mass="10559">MNLSLPYAGCGLSAGQALFGWPPHVRRAVDHAPSRSGAGLPALALVGGFPVGGIASVAGHTDDRGEREQPDKDEKNEEFHGGVSLSSRLGELRRRCAPDVT</sequence>